<comment type="caution">
    <text evidence="1">The sequence shown here is derived from an EMBL/GenBank/DDBJ whole genome shotgun (WGS) entry which is preliminary data.</text>
</comment>
<dbReference type="Pfam" id="PF03357">
    <property type="entry name" value="Snf7"/>
    <property type="match status" value="1"/>
</dbReference>
<protein>
    <recommendedName>
        <fullName evidence="2">Snf7 family protein</fullName>
    </recommendedName>
</protein>
<dbReference type="AlphaFoldDB" id="A0A7C5LGK2"/>
<evidence type="ECO:0008006" key="2">
    <source>
        <dbReference type="Google" id="ProtNLM"/>
    </source>
</evidence>
<dbReference type="GO" id="GO:0007034">
    <property type="term" value="P:vacuolar transport"/>
    <property type="evidence" value="ECO:0007669"/>
    <property type="project" value="InterPro"/>
</dbReference>
<proteinExistence type="predicted"/>
<evidence type="ECO:0000313" key="1">
    <source>
        <dbReference type="EMBL" id="HHK68983.1"/>
    </source>
</evidence>
<dbReference type="Gene3D" id="6.10.140.1230">
    <property type="match status" value="1"/>
</dbReference>
<name>A0A7C5LGK2_CALS0</name>
<organism evidence="1">
    <name type="scientific">Caldiarchaeum subterraneum</name>
    <dbReference type="NCBI Taxonomy" id="311458"/>
    <lineage>
        <taxon>Archaea</taxon>
        <taxon>Nitrososphaerota</taxon>
        <taxon>Candidatus Caldarchaeales</taxon>
        <taxon>Candidatus Caldarchaeaceae</taxon>
        <taxon>Candidatus Caldarchaeum</taxon>
    </lineage>
</organism>
<reference evidence="1" key="1">
    <citation type="journal article" date="2020" name="mSystems">
        <title>Genome- and Community-Level Interaction Insights into Carbon Utilization and Element Cycling Functions of Hydrothermarchaeota in Hydrothermal Sediment.</title>
        <authorList>
            <person name="Zhou Z."/>
            <person name="Liu Y."/>
            <person name="Xu W."/>
            <person name="Pan J."/>
            <person name="Luo Z.H."/>
            <person name="Li M."/>
        </authorList>
    </citation>
    <scope>NUCLEOTIDE SEQUENCE [LARGE SCALE GENOMIC DNA]</scope>
    <source>
        <strain evidence="1">SpSt-1056</strain>
    </source>
</reference>
<gene>
    <name evidence="1" type="ORF">ENM11_07545</name>
</gene>
<dbReference type="InterPro" id="IPR005024">
    <property type="entry name" value="Snf7_fam"/>
</dbReference>
<sequence>MFGLFRKKQPLKPPFEERLTEIVTRLMTIQNRMDAKARAMQMRGRELFNQVVKAKMEKDNERAAVYANELAQLRRMMHATVRSQASLEGVVLRLEAVKDYNEVKKVIGPVAAVVMAVQKDVGGVMPEISHGLRGVQDLLDDLSVSVGTVSDTVTGYSVSDPEAETILREASEIAAQRLKKEMPDIEGGQFIT</sequence>
<accession>A0A7C5LGK2</accession>
<dbReference type="EMBL" id="DRWN01000064">
    <property type="protein sequence ID" value="HHK68983.1"/>
    <property type="molecule type" value="Genomic_DNA"/>
</dbReference>